<keyword evidence="12 14" id="KW-0472">Membrane</keyword>
<comment type="caution">
    <text evidence="16">The sequence shown here is derived from an EMBL/GenBank/DDBJ whole genome shotgun (WGS) entry which is preliminary data.</text>
</comment>
<dbReference type="InterPro" id="IPR036197">
    <property type="entry name" value="NarG-like_sf"/>
</dbReference>
<evidence type="ECO:0000313" key="16">
    <source>
        <dbReference type="EMBL" id="MBD3869389.1"/>
    </source>
</evidence>
<dbReference type="GO" id="GO:0005886">
    <property type="term" value="C:plasma membrane"/>
    <property type="evidence" value="ECO:0007669"/>
    <property type="project" value="UniProtKB-SubCell"/>
</dbReference>
<evidence type="ECO:0000256" key="8">
    <source>
        <dbReference type="ARBA" id="ARBA00022989"/>
    </source>
</evidence>
<dbReference type="GO" id="GO:0019645">
    <property type="term" value="P:anaerobic electron transport chain"/>
    <property type="evidence" value="ECO:0007669"/>
    <property type="project" value="TreeGrafter"/>
</dbReference>
<dbReference type="GO" id="GO:0009325">
    <property type="term" value="C:nitrate reductase complex"/>
    <property type="evidence" value="ECO:0007669"/>
    <property type="project" value="InterPro"/>
</dbReference>
<feature type="binding site" description="axial binding residue" evidence="13">
    <location>
        <position position="209"/>
    </location>
    <ligand>
        <name>heme b</name>
        <dbReference type="ChEBI" id="CHEBI:60344"/>
        <label>1</label>
    </ligand>
    <ligandPart>
        <name>Fe</name>
        <dbReference type="ChEBI" id="CHEBI:18248"/>
    </ligandPart>
</feature>
<dbReference type="PANTHER" id="PTHR30598">
    <property type="entry name" value="NITRATE REDUCTASE PRIVATE CHAPERONE, REDOX ENZYME MATURATION PROTEIN REMP FAMILY"/>
    <property type="match status" value="1"/>
</dbReference>
<dbReference type="InterPro" id="IPR003816">
    <property type="entry name" value="Nitrate_red_gam"/>
</dbReference>
<evidence type="ECO:0000256" key="9">
    <source>
        <dbReference type="ARBA" id="ARBA00023002"/>
    </source>
</evidence>
<evidence type="ECO:0000313" key="17">
    <source>
        <dbReference type="Proteomes" id="UP000648239"/>
    </source>
</evidence>
<feature type="binding site" description="axial binding residue" evidence="13">
    <location>
        <position position="73"/>
    </location>
    <ligand>
        <name>heme b</name>
        <dbReference type="ChEBI" id="CHEBI:60344"/>
        <label>1</label>
    </ligand>
    <ligandPart>
        <name>Fe</name>
        <dbReference type="ChEBI" id="CHEBI:18248"/>
    </ligandPart>
</feature>
<dbReference type="EMBL" id="JACXWD010000081">
    <property type="protein sequence ID" value="MBD3869389.1"/>
    <property type="molecule type" value="Genomic_DNA"/>
</dbReference>
<evidence type="ECO:0000256" key="12">
    <source>
        <dbReference type="ARBA" id="ARBA00023136"/>
    </source>
</evidence>
<dbReference type="PANTHER" id="PTHR30598:SF3">
    <property type="entry name" value="RESPIRATORY NITRATE REDUCTASE 1 GAMMA CHAIN"/>
    <property type="match status" value="1"/>
</dbReference>
<dbReference type="SUPFAM" id="SSF103501">
    <property type="entry name" value="Respiratory nitrate reductase 1 gamma chain"/>
    <property type="match status" value="1"/>
</dbReference>
<keyword evidence="8 14" id="KW-1133">Transmembrane helix</keyword>
<name>A0A8J7CFE4_9BACT</name>
<keyword evidence="4 13" id="KW-0349">Heme</keyword>
<keyword evidence="3" id="KW-1003">Cell membrane</keyword>
<dbReference type="Gene3D" id="1.20.950.20">
    <property type="entry name" value="Transmembrane di-heme cytochromes, Chain C"/>
    <property type="match status" value="1"/>
</dbReference>
<gene>
    <name evidence="16" type="primary">narI</name>
    <name evidence="16" type="ORF">IFK94_14810</name>
</gene>
<evidence type="ECO:0000259" key="15">
    <source>
        <dbReference type="Pfam" id="PF02665"/>
    </source>
</evidence>
<dbReference type="AlphaFoldDB" id="A0A8J7CFE4"/>
<feature type="transmembrane region" description="Helical" evidence="14">
    <location>
        <begin position="134"/>
        <end position="155"/>
    </location>
</feature>
<evidence type="ECO:0000256" key="11">
    <source>
        <dbReference type="ARBA" id="ARBA00023063"/>
    </source>
</evidence>
<evidence type="ECO:0000256" key="7">
    <source>
        <dbReference type="ARBA" id="ARBA00022982"/>
    </source>
</evidence>
<proteinExistence type="predicted"/>
<evidence type="ECO:0000256" key="1">
    <source>
        <dbReference type="ARBA" id="ARBA00004651"/>
    </source>
</evidence>
<protein>
    <submittedName>
        <fullName evidence="16">Respiratory nitrate reductase subunit gamma</fullName>
        <ecNumber evidence="16">1.7.99.4</ecNumber>
    </submittedName>
</protein>
<feature type="binding site" description="axial binding residue" evidence="13">
    <location>
        <position position="191"/>
    </location>
    <ligand>
        <name>heme b</name>
        <dbReference type="ChEBI" id="CHEBI:60344"/>
        <label>1</label>
    </ligand>
    <ligandPart>
        <name>Fe</name>
        <dbReference type="ChEBI" id="CHEBI:18248"/>
    </ligandPart>
</feature>
<dbReference type="GO" id="GO:0008940">
    <property type="term" value="F:nitrate reductase activity"/>
    <property type="evidence" value="ECO:0007669"/>
    <property type="project" value="InterPro"/>
</dbReference>
<feature type="transmembrane region" description="Helical" evidence="14">
    <location>
        <begin position="12"/>
        <end position="35"/>
    </location>
</feature>
<dbReference type="InterPro" id="IPR023234">
    <property type="entry name" value="NarG-like_domain"/>
</dbReference>
<comment type="subcellular location">
    <subcellularLocation>
        <location evidence="1">Cell membrane</location>
        <topology evidence="1">Multi-pass membrane protein</topology>
    </subcellularLocation>
</comment>
<organism evidence="16 17">
    <name type="scientific">Candidatus Polarisedimenticola svalbardensis</name>
    <dbReference type="NCBI Taxonomy" id="2886004"/>
    <lineage>
        <taxon>Bacteria</taxon>
        <taxon>Pseudomonadati</taxon>
        <taxon>Acidobacteriota</taxon>
        <taxon>Candidatus Polarisedimenticolia</taxon>
        <taxon>Candidatus Polarisedimenticolales</taxon>
        <taxon>Candidatus Polarisedimenticolaceae</taxon>
        <taxon>Candidatus Polarisedimenticola</taxon>
    </lineage>
</organism>
<keyword evidence="2" id="KW-0813">Transport</keyword>
<evidence type="ECO:0000256" key="3">
    <source>
        <dbReference type="ARBA" id="ARBA00022475"/>
    </source>
</evidence>
<keyword evidence="11" id="KW-0534">Nitrate assimilation</keyword>
<reference evidence="16 17" key="1">
    <citation type="submission" date="2020-08" db="EMBL/GenBank/DDBJ databases">
        <title>Acidobacteriota in marine sediments use diverse sulfur dissimilation pathways.</title>
        <authorList>
            <person name="Wasmund K."/>
        </authorList>
    </citation>
    <scope>NUCLEOTIDE SEQUENCE [LARGE SCALE GENOMIC DNA]</scope>
    <source>
        <strain evidence="16">MAG AM4</strain>
    </source>
</reference>
<evidence type="ECO:0000256" key="10">
    <source>
        <dbReference type="ARBA" id="ARBA00023004"/>
    </source>
</evidence>
<evidence type="ECO:0000256" key="14">
    <source>
        <dbReference type="SAM" id="Phobius"/>
    </source>
</evidence>
<feature type="binding site" description="axial binding residue" evidence="13">
    <location>
        <position position="63"/>
    </location>
    <ligand>
        <name>heme b</name>
        <dbReference type="ChEBI" id="CHEBI:60344"/>
        <label>1</label>
    </ligand>
    <ligandPart>
        <name>Fe</name>
        <dbReference type="ChEBI" id="CHEBI:18248"/>
    </ligandPart>
</feature>
<keyword evidence="6" id="KW-0479">Metal-binding</keyword>
<sequence>MELSRETLRYLDIFLFTALPYLSITVFLVVSIMRYRQETFTYSSLSSQFLENKQHFWGLVPFHYGLLVVLTGHVLAFLIPRSILAWNGKPIRLYILEVAALVCGLLTLVGFLAAIYRRLNSNLVRKVTTVPDWILFWILLFQIVTGVYIAIFVNWGSSWFAAAVSPYLWSLVKLNPNTAFIIEMPWIVKLHMISAFLLIGFFPFTRLVHVLVVPNQYLWRRVQVVRWYGFQRAPKGQ</sequence>
<feature type="domain" description="NarG-like" evidence="15">
    <location>
        <begin position="13"/>
        <end position="227"/>
    </location>
</feature>
<dbReference type="GO" id="GO:0042128">
    <property type="term" value="P:nitrate assimilation"/>
    <property type="evidence" value="ECO:0007669"/>
    <property type="project" value="UniProtKB-KW"/>
</dbReference>
<dbReference type="GO" id="GO:0020037">
    <property type="term" value="F:heme binding"/>
    <property type="evidence" value="ECO:0007669"/>
    <property type="project" value="TreeGrafter"/>
</dbReference>
<keyword evidence="5 14" id="KW-0812">Transmembrane</keyword>
<dbReference type="EC" id="1.7.99.4" evidence="16"/>
<dbReference type="Pfam" id="PF02665">
    <property type="entry name" value="Nitrate_red_gam"/>
    <property type="match status" value="1"/>
</dbReference>
<evidence type="ECO:0000256" key="4">
    <source>
        <dbReference type="ARBA" id="ARBA00022617"/>
    </source>
</evidence>
<evidence type="ECO:0000256" key="13">
    <source>
        <dbReference type="PIRSR" id="PIRSR603816-1"/>
    </source>
</evidence>
<dbReference type="Proteomes" id="UP000648239">
    <property type="component" value="Unassembled WGS sequence"/>
</dbReference>
<keyword evidence="9 16" id="KW-0560">Oxidoreductase</keyword>
<dbReference type="GO" id="GO:0009055">
    <property type="term" value="F:electron transfer activity"/>
    <property type="evidence" value="ECO:0007669"/>
    <property type="project" value="TreeGrafter"/>
</dbReference>
<feature type="transmembrane region" description="Helical" evidence="14">
    <location>
        <begin position="193"/>
        <end position="213"/>
    </location>
</feature>
<evidence type="ECO:0000256" key="2">
    <source>
        <dbReference type="ARBA" id="ARBA00022448"/>
    </source>
</evidence>
<evidence type="ECO:0000256" key="6">
    <source>
        <dbReference type="ARBA" id="ARBA00022723"/>
    </source>
</evidence>
<feature type="transmembrane region" description="Helical" evidence="14">
    <location>
        <begin position="55"/>
        <end position="79"/>
    </location>
</feature>
<dbReference type="GO" id="GO:0046872">
    <property type="term" value="F:metal ion binding"/>
    <property type="evidence" value="ECO:0007669"/>
    <property type="project" value="UniProtKB-KW"/>
</dbReference>
<evidence type="ECO:0000256" key="5">
    <source>
        <dbReference type="ARBA" id="ARBA00022692"/>
    </source>
</evidence>
<accession>A0A8J7CFE4</accession>
<dbReference type="NCBIfam" id="TIGR00351">
    <property type="entry name" value="narI"/>
    <property type="match status" value="1"/>
</dbReference>
<keyword evidence="10 13" id="KW-0408">Iron</keyword>
<keyword evidence="7" id="KW-0249">Electron transport</keyword>
<feature type="transmembrane region" description="Helical" evidence="14">
    <location>
        <begin position="91"/>
        <end position="114"/>
    </location>
</feature>
<dbReference type="InterPro" id="IPR051936">
    <property type="entry name" value="Heme-iron_electron_transfer"/>
</dbReference>